<comment type="caution">
    <text evidence="3">The sequence shown here is derived from an EMBL/GenBank/DDBJ whole genome shotgun (WGS) entry which is preliminary data.</text>
</comment>
<gene>
    <name evidence="3" type="ORF">ALT_1592</name>
</gene>
<evidence type="ECO:0000313" key="4">
    <source>
        <dbReference type="Proteomes" id="UP000051487"/>
    </source>
</evidence>
<accession>A0AAN4PDY6</accession>
<proteinExistence type="predicted"/>
<feature type="domain" description="Hypervirulence associated protein TUDOR" evidence="2">
    <location>
        <begin position="7"/>
        <end position="55"/>
    </location>
</feature>
<evidence type="ECO:0000313" key="3">
    <source>
        <dbReference type="EMBL" id="GAQ04271.1"/>
    </source>
</evidence>
<feature type="region of interest" description="Disordered" evidence="1">
    <location>
        <begin position="1"/>
        <end position="23"/>
    </location>
</feature>
<sequence length="96" mass="10661">MPDYRKGEKVRYKPVGGPESKTSEAVGIIREVATQPTQMTGRNVAASDEEPRYTVSYYFLQCVAAELTLTWGGKIENARTHKQSAIKESNILGPEE</sequence>
<dbReference type="Proteomes" id="UP000051487">
    <property type="component" value="Unassembled WGS sequence"/>
</dbReference>
<dbReference type="Pfam" id="PF11160">
    <property type="entry name" value="Hva1_TUDOR"/>
    <property type="match status" value="1"/>
</dbReference>
<evidence type="ECO:0000256" key="1">
    <source>
        <dbReference type="SAM" id="MobiDB-lite"/>
    </source>
</evidence>
<feature type="compositionally biased region" description="Basic and acidic residues" evidence="1">
    <location>
        <begin position="1"/>
        <end position="11"/>
    </location>
</feature>
<organism evidence="3 4">
    <name type="scientific">Aspergillus lentulus</name>
    <dbReference type="NCBI Taxonomy" id="293939"/>
    <lineage>
        <taxon>Eukaryota</taxon>
        <taxon>Fungi</taxon>
        <taxon>Dikarya</taxon>
        <taxon>Ascomycota</taxon>
        <taxon>Pezizomycotina</taxon>
        <taxon>Eurotiomycetes</taxon>
        <taxon>Eurotiomycetidae</taxon>
        <taxon>Eurotiales</taxon>
        <taxon>Aspergillaceae</taxon>
        <taxon>Aspergillus</taxon>
        <taxon>Aspergillus subgen. Fumigati</taxon>
    </lineage>
</organism>
<dbReference type="InterPro" id="IPR021331">
    <property type="entry name" value="Hva1_TUDOR"/>
</dbReference>
<dbReference type="EMBL" id="BCLY01000004">
    <property type="protein sequence ID" value="GAQ04271.1"/>
    <property type="molecule type" value="Genomic_DNA"/>
</dbReference>
<protein>
    <recommendedName>
        <fullName evidence="2">Hypervirulence associated protein TUDOR domain-containing protein</fullName>
    </recommendedName>
</protein>
<evidence type="ECO:0000259" key="2">
    <source>
        <dbReference type="Pfam" id="PF11160"/>
    </source>
</evidence>
<name>A0AAN4PDY6_ASPLE</name>
<dbReference type="AlphaFoldDB" id="A0AAN4PDY6"/>
<reference evidence="3 4" key="1">
    <citation type="submission" date="2015-11" db="EMBL/GenBank/DDBJ databases">
        <title>Aspergillus lentulus strain IFM 54703T.</title>
        <authorList>
            <person name="Kusuya Y."/>
            <person name="Sakai K."/>
            <person name="Kamei K."/>
            <person name="Takahashi H."/>
            <person name="Yaguchi T."/>
        </authorList>
    </citation>
    <scope>NUCLEOTIDE SEQUENCE [LARGE SCALE GENOMIC DNA]</scope>
    <source>
        <strain evidence="3 4">IFM 54703</strain>
    </source>
</reference>